<name>A0AAV1KLK8_9NEOP</name>
<feature type="region of interest" description="Disordered" evidence="1">
    <location>
        <begin position="239"/>
        <end position="286"/>
    </location>
</feature>
<keyword evidence="2" id="KW-1133">Transmembrane helix</keyword>
<dbReference type="EMBL" id="CAVLGL010000057">
    <property type="protein sequence ID" value="CAK1583916.1"/>
    <property type="molecule type" value="Genomic_DNA"/>
</dbReference>
<sequence length="422" mass="48682">MLIFILIPLLVAAEWVEITQNNYKKEPHNTMTPVFEESTNKNKIYRNHSFSNPQWTKSHVHRVPSTGNVKRLHGIERKPSVKIERNPLFHDDIISTEKPKRRFETNRPKSVNPAKVGENNAYRDNGSYIQRKYIRPASKIDFNRMSQNTAVRKLVSSDEMDNQKKHFRTTASQNINSERVPETDEINLKATYIDSKDTLETLQKDFKKGNKEMFDEIKVEAEKSTNVSSTYEKDVRNKINENKNEKDVRNKINENKNEKDVRNKINENKNANEQKRSKTENTKVNEKKTSAIETLMKFLKIVTQTINQGTQKSFKSKLRYLENLKETLLASIESRIDTAFPDDNPDGHRQRRFAGSESRGHVEVPSAESALMTISFLTFAVFLIKLVLQVIHTYKAKTMMMSPAVIATVGRGAAKLKKSTHN</sequence>
<evidence type="ECO:0000313" key="3">
    <source>
        <dbReference type="EMBL" id="CAK1583916.1"/>
    </source>
</evidence>
<evidence type="ECO:0000256" key="1">
    <source>
        <dbReference type="SAM" id="MobiDB-lite"/>
    </source>
</evidence>
<feature type="transmembrane region" description="Helical" evidence="2">
    <location>
        <begin position="370"/>
        <end position="391"/>
    </location>
</feature>
<dbReference type="AlphaFoldDB" id="A0AAV1KLK8"/>
<evidence type="ECO:0000313" key="4">
    <source>
        <dbReference type="Proteomes" id="UP001314205"/>
    </source>
</evidence>
<feature type="region of interest" description="Disordered" evidence="1">
    <location>
        <begin position="100"/>
        <end position="119"/>
    </location>
</feature>
<comment type="caution">
    <text evidence="3">The sequence shown here is derived from an EMBL/GenBank/DDBJ whole genome shotgun (WGS) entry which is preliminary data.</text>
</comment>
<evidence type="ECO:0000256" key="2">
    <source>
        <dbReference type="SAM" id="Phobius"/>
    </source>
</evidence>
<gene>
    <name evidence="3" type="ORF">PARMNEM_LOCUS5256</name>
</gene>
<organism evidence="3 4">
    <name type="scientific">Parnassius mnemosyne</name>
    <name type="common">clouded apollo</name>
    <dbReference type="NCBI Taxonomy" id="213953"/>
    <lineage>
        <taxon>Eukaryota</taxon>
        <taxon>Metazoa</taxon>
        <taxon>Ecdysozoa</taxon>
        <taxon>Arthropoda</taxon>
        <taxon>Hexapoda</taxon>
        <taxon>Insecta</taxon>
        <taxon>Pterygota</taxon>
        <taxon>Neoptera</taxon>
        <taxon>Endopterygota</taxon>
        <taxon>Lepidoptera</taxon>
        <taxon>Glossata</taxon>
        <taxon>Ditrysia</taxon>
        <taxon>Papilionoidea</taxon>
        <taxon>Papilionidae</taxon>
        <taxon>Parnassiinae</taxon>
        <taxon>Parnassini</taxon>
        <taxon>Parnassius</taxon>
        <taxon>Driopa</taxon>
    </lineage>
</organism>
<proteinExistence type="predicted"/>
<dbReference type="Proteomes" id="UP001314205">
    <property type="component" value="Unassembled WGS sequence"/>
</dbReference>
<keyword evidence="2" id="KW-0812">Transmembrane</keyword>
<reference evidence="3 4" key="1">
    <citation type="submission" date="2023-11" db="EMBL/GenBank/DDBJ databases">
        <authorList>
            <person name="Hedman E."/>
            <person name="Englund M."/>
            <person name="Stromberg M."/>
            <person name="Nyberg Akerstrom W."/>
            <person name="Nylinder S."/>
            <person name="Jareborg N."/>
            <person name="Kallberg Y."/>
            <person name="Kronander E."/>
        </authorList>
    </citation>
    <scope>NUCLEOTIDE SEQUENCE [LARGE SCALE GENOMIC DNA]</scope>
</reference>
<keyword evidence="2" id="KW-0472">Membrane</keyword>
<accession>A0AAV1KLK8</accession>
<feature type="region of interest" description="Disordered" evidence="1">
    <location>
        <begin position="339"/>
        <end position="360"/>
    </location>
</feature>
<protein>
    <submittedName>
        <fullName evidence="3">Uncharacterized protein</fullName>
    </submittedName>
</protein>
<keyword evidence="4" id="KW-1185">Reference proteome</keyword>